<keyword evidence="3" id="KW-0489">Methyltransferase</keyword>
<dbReference type="EMBL" id="RCIW01000015">
    <property type="protein sequence ID" value="RLP08193.1"/>
    <property type="molecule type" value="Genomic_DNA"/>
</dbReference>
<reference evidence="2 5" key="3">
    <citation type="submission" date="2018-10" db="EMBL/GenBank/DDBJ databases">
        <title>Propionibacterium australiense Genome Sequencing and Assembly.</title>
        <authorList>
            <person name="Bernier A.-M."/>
            <person name="Bernard K."/>
        </authorList>
    </citation>
    <scope>NUCLEOTIDE SEQUENCE [LARGE SCALE GENOMIC DNA]</scope>
    <source>
        <strain evidence="2 5">NML98A078</strain>
    </source>
</reference>
<reference evidence="3" key="2">
    <citation type="submission" date="2018-08" db="EMBL/GenBank/DDBJ databases">
        <authorList>
            <person name="Ferrada E.E."/>
            <person name="Latorre B.A."/>
        </authorList>
    </citation>
    <scope>NUCLEOTIDE SEQUENCE [LARGE SCALE GENOMIC DNA]</scope>
    <source>
        <strain evidence="3">Propionibacterium_australiense1</strain>
    </source>
</reference>
<dbReference type="InterPro" id="IPR013216">
    <property type="entry name" value="Methyltransf_11"/>
</dbReference>
<evidence type="ECO:0000313" key="4">
    <source>
        <dbReference type="Proteomes" id="UP000263928"/>
    </source>
</evidence>
<keyword evidence="3" id="KW-0808">Transferase</keyword>
<organism evidence="3 4">
    <name type="scientific">Propionibacterium australiense</name>
    <dbReference type="NCBI Taxonomy" id="119981"/>
    <lineage>
        <taxon>Bacteria</taxon>
        <taxon>Bacillati</taxon>
        <taxon>Actinomycetota</taxon>
        <taxon>Actinomycetes</taxon>
        <taxon>Propionibacteriales</taxon>
        <taxon>Propionibacteriaceae</taxon>
        <taxon>Propionibacterium</taxon>
    </lineage>
</organism>
<sequence length="112" mass="11874">MEDASVDGVVCSTSLCSVTDPARALAEILRVMRPHGRFVFFEHVMAAPGSAAHRLQSLISPLSRCLAHGCDPSRDTATLINQAGFSAVEMETLRTGGLVGELAPVIRGQALR</sequence>
<gene>
    <name evidence="2" type="ORF">D7U36_10030</name>
    <name evidence="3" type="ORF">PROPAUS_1022</name>
</gene>
<dbReference type="EC" id="2.1.1.-" evidence="3"/>
<proteinExistence type="predicted"/>
<dbReference type="InterPro" id="IPR052356">
    <property type="entry name" value="Thiol_S-MT"/>
</dbReference>
<feature type="domain" description="Methyltransferase type 11" evidence="1">
    <location>
        <begin position="2"/>
        <end position="40"/>
    </location>
</feature>
<evidence type="ECO:0000313" key="5">
    <source>
        <dbReference type="Proteomes" id="UP000279336"/>
    </source>
</evidence>
<dbReference type="Proteomes" id="UP000263928">
    <property type="component" value="Unassembled WGS sequence"/>
</dbReference>
<keyword evidence="4" id="KW-1185">Reference proteome</keyword>
<accession>A0A383S5C4</accession>
<dbReference type="EMBL" id="UNQJ01000005">
    <property type="protein sequence ID" value="SYZ33107.1"/>
    <property type="molecule type" value="Genomic_DNA"/>
</dbReference>
<reference evidence="4" key="1">
    <citation type="submission" date="2018-08" db="EMBL/GenBank/DDBJ databases">
        <authorList>
            <person name="Hornung B."/>
        </authorList>
    </citation>
    <scope>NUCLEOTIDE SEQUENCE [LARGE SCALE GENOMIC DNA]</scope>
</reference>
<dbReference type="Gene3D" id="3.40.50.150">
    <property type="entry name" value="Vaccinia Virus protein VP39"/>
    <property type="match status" value="1"/>
</dbReference>
<name>A0A383S5C4_9ACTN</name>
<dbReference type="GO" id="GO:0032259">
    <property type="term" value="P:methylation"/>
    <property type="evidence" value="ECO:0007669"/>
    <property type="project" value="UniProtKB-KW"/>
</dbReference>
<dbReference type="AlphaFoldDB" id="A0A383S5C4"/>
<dbReference type="SUPFAM" id="SSF53335">
    <property type="entry name" value="S-adenosyl-L-methionine-dependent methyltransferases"/>
    <property type="match status" value="1"/>
</dbReference>
<protein>
    <submittedName>
        <fullName evidence="2">Methyltransferase domain-containing protein</fullName>
    </submittedName>
    <submittedName>
        <fullName evidence="3">Methyltransferase type 11</fullName>
        <ecNumber evidence="3">2.1.1.-</ecNumber>
    </submittedName>
</protein>
<dbReference type="InterPro" id="IPR029063">
    <property type="entry name" value="SAM-dependent_MTases_sf"/>
</dbReference>
<evidence type="ECO:0000259" key="1">
    <source>
        <dbReference type="Pfam" id="PF08241"/>
    </source>
</evidence>
<dbReference type="OrthoDB" id="65624at2"/>
<dbReference type="PANTHER" id="PTHR45036">
    <property type="entry name" value="METHYLTRANSFERASE LIKE 7B"/>
    <property type="match status" value="1"/>
</dbReference>
<evidence type="ECO:0000313" key="2">
    <source>
        <dbReference type="EMBL" id="RLP08193.1"/>
    </source>
</evidence>
<evidence type="ECO:0000313" key="3">
    <source>
        <dbReference type="EMBL" id="SYZ33107.1"/>
    </source>
</evidence>
<dbReference type="Pfam" id="PF08241">
    <property type="entry name" value="Methyltransf_11"/>
    <property type="match status" value="1"/>
</dbReference>
<dbReference type="PANTHER" id="PTHR45036:SF1">
    <property type="entry name" value="METHYLTRANSFERASE LIKE 7A"/>
    <property type="match status" value="1"/>
</dbReference>
<dbReference type="GO" id="GO:0008757">
    <property type="term" value="F:S-adenosylmethionine-dependent methyltransferase activity"/>
    <property type="evidence" value="ECO:0007669"/>
    <property type="project" value="InterPro"/>
</dbReference>
<dbReference type="Proteomes" id="UP000279336">
    <property type="component" value="Unassembled WGS sequence"/>
</dbReference>